<reference evidence="2" key="1">
    <citation type="journal article" date="2020" name="Cell">
        <title>Large-Scale Comparative Analyses of Tick Genomes Elucidate Their Genetic Diversity and Vector Capacities.</title>
        <authorList>
            <consortium name="Tick Genome and Microbiome Consortium (TIGMIC)"/>
            <person name="Jia N."/>
            <person name="Wang J."/>
            <person name="Shi W."/>
            <person name="Du L."/>
            <person name="Sun Y."/>
            <person name="Zhan W."/>
            <person name="Jiang J.F."/>
            <person name="Wang Q."/>
            <person name="Zhang B."/>
            <person name="Ji P."/>
            <person name="Bell-Sakyi L."/>
            <person name="Cui X.M."/>
            <person name="Yuan T.T."/>
            <person name="Jiang B.G."/>
            <person name="Yang W.F."/>
            <person name="Lam T.T."/>
            <person name="Chang Q.C."/>
            <person name="Ding S.J."/>
            <person name="Wang X.J."/>
            <person name="Zhu J.G."/>
            <person name="Ruan X.D."/>
            <person name="Zhao L."/>
            <person name="Wei J.T."/>
            <person name="Ye R.Z."/>
            <person name="Que T.C."/>
            <person name="Du C.H."/>
            <person name="Zhou Y.H."/>
            <person name="Cheng J.X."/>
            <person name="Dai P.F."/>
            <person name="Guo W.B."/>
            <person name="Han X.H."/>
            <person name="Huang E.J."/>
            <person name="Li L.F."/>
            <person name="Wei W."/>
            <person name="Gao Y.C."/>
            <person name="Liu J.Z."/>
            <person name="Shao H.Z."/>
            <person name="Wang X."/>
            <person name="Wang C.C."/>
            <person name="Yang T.C."/>
            <person name="Huo Q.B."/>
            <person name="Li W."/>
            <person name="Chen H.Y."/>
            <person name="Chen S.E."/>
            <person name="Zhou L.G."/>
            <person name="Ni X.B."/>
            <person name="Tian J.H."/>
            <person name="Sheng Y."/>
            <person name="Liu T."/>
            <person name="Pan Y.S."/>
            <person name="Xia L.Y."/>
            <person name="Li J."/>
            <person name="Zhao F."/>
            <person name="Cao W.C."/>
        </authorList>
    </citation>
    <scope>NUCLEOTIDE SEQUENCE</scope>
    <source>
        <strain evidence="2">Rmic-2018</strain>
    </source>
</reference>
<evidence type="ECO:0000259" key="1">
    <source>
        <dbReference type="PROSITE" id="PS50878"/>
    </source>
</evidence>
<evidence type="ECO:0000313" key="3">
    <source>
        <dbReference type="Proteomes" id="UP000821866"/>
    </source>
</evidence>
<proteinExistence type="predicted"/>
<feature type="domain" description="Reverse transcriptase" evidence="1">
    <location>
        <begin position="1"/>
        <end position="100"/>
    </location>
</feature>
<dbReference type="Proteomes" id="UP000821866">
    <property type="component" value="Unassembled WGS sequence"/>
</dbReference>
<dbReference type="PROSITE" id="PS50878">
    <property type="entry name" value="RT_POL"/>
    <property type="match status" value="1"/>
</dbReference>
<sequence length="100" mass="11198">MLMLREHICCGLLHTPKAMLALDLAKVFDTIKLEHILGEILHMNLDEKFYNYYKAFPANRAATIRIGEQCGEPERLGNIGTSQGSVLSPLTCNVAMHRLS</sequence>
<name>A0A9J6DU84_RHIMP</name>
<dbReference type="EMBL" id="JABSTU010000007">
    <property type="protein sequence ID" value="KAH8025773.1"/>
    <property type="molecule type" value="Genomic_DNA"/>
</dbReference>
<gene>
    <name evidence="2" type="ORF">HPB51_011451</name>
</gene>
<reference evidence="2" key="2">
    <citation type="submission" date="2021-09" db="EMBL/GenBank/DDBJ databases">
        <authorList>
            <person name="Jia N."/>
            <person name="Wang J."/>
            <person name="Shi W."/>
            <person name="Du L."/>
            <person name="Sun Y."/>
            <person name="Zhan W."/>
            <person name="Jiang J."/>
            <person name="Wang Q."/>
            <person name="Zhang B."/>
            <person name="Ji P."/>
            <person name="Sakyi L.B."/>
            <person name="Cui X."/>
            <person name="Yuan T."/>
            <person name="Jiang B."/>
            <person name="Yang W."/>
            <person name="Lam T.T.-Y."/>
            <person name="Chang Q."/>
            <person name="Ding S."/>
            <person name="Wang X."/>
            <person name="Zhu J."/>
            <person name="Ruan X."/>
            <person name="Zhao L."/>
            <person name="Wei J."/>
            <person name="Que T."/>
            <person name="Du C."/>
            <person name="Cheng J."/>
            <person name="Dai P."/>
            <person name="Han X."/>
            <person name="Huang E."/>
            <person name="Gao Y."/>
            <person name="Liu J."/>
            <person name="Shao H."/>
            <person name="Ye R."/>
            <person name="Li L."/>
            <person name="Wei W."/>
            <person name="Wang X."/>
            <person name="Wang C."/>
            <person name="Huo Q."/>
            <person name="Li W."/>
            <person name="Guo W."/>
            <person name="Chen H."/>
            <person name="Chen S."/>
            <person name="Zhou L."/>
            <person name="Zhou L."/>
            <person name="Ni X."/>
            <person name="Tian J."/>
            <person name="Zhou Y."/>
            <person name="Sheng Y."/>
            <person name="Liu T."/>
            <person name="Pan Y."/>
            <person name="Xia L."/>
            <person name="Li J."/>
            <person name="Zhao F."/>
            <person name="Cao W."/>
        </authorList>
    </citation>
    <scope>NUCLEOTIDE SEQUENCE</scope>
    <source>
        <strain evidence="2">Rmic-2018</strain>
        <tissue evidence="2">Larvae</tissue>
    </source>
</reference>
<keyword evidence="3" id="KW-1185">Reference proteome</keyword>
<evidence type="ECO:0000313" key="2">
    <source>
        <dbReference type="EMBL" id="KAH8025773.1"/>
    </source>
</evidence>
<dbReference type="InterPro" id="IPR000477">
    <property type="entry name" value="RT_dom"/>
</dbReference>
<accession>A0A9J6DU84</accession>
<organism evidence="2 3">
    <name type="scientific">Rhipicephalus microplus</name>
    <name type="common">Cattle tick</name>
    <name type="synonym">Boophilus microplus</name>
    <dbReference type="NCBI Taxonomy" id="6941"/>
    <lineage>
        <taxon>Eukaryota</taxon>
        <taxon>Metazoa</taxon>
        <taxon>Ecdysozoa</taxon>
        <taxon>Arthropoda</taxon>
        <taxon>Chelicerata</taxon>
        <taxon>Arachnida</taxon>
        <taxon>Acari</taxon>
        <taxon>Parasitiformes</taxon>
        <taxon>Ixodida</taxon>
        <taxon>Ixodoidea</taxon>
        <taxon>Ixodidae</taxon>
        <taxon>Rhipicephalinae</taxon>
        <taxon>Rhipicephalus</taxon>
        <taxon>Boophilus</taxon>
    </lineage>
</organism>
<dbReference type="AlphaFoldDB" id="A0A9J6DU84"/>
<dbReference type="Pfam" id="PF00078">
    <property type="entry name" value="RVT_1"/>
    <property type="match status" value="1"/>
</dbReference>
<comment type="caution">
    <text evidence="2">The sequence shown here is derived from an EMBL/GenBank/DDBJ whole genome shotgun (WGS) entry which is preliminary data.</text>
</comment>
<protein>
    <recommendedName>
        <fullName evidence="1">Reverse transcriptase domain-containing protein</fullName>
    </recommendedName>
</protein>